<feature type="compositionally biased region" description="Polar residues" evidence="1">
    <location>
        <begin position="283"/>
        <end position="293"/>
    </location>
</feature>
<feature type="compositionally biased region" description="Polar residues" evidence="1">
    <location>
        <begin position="560"/>
        <end position="575"/>
    </location>
</feature>
<proteinExistence type="predicted"/>
<accession>A0A835EUI3</accession>
<feature type="compositionally biased region" description="Basic and acidic residues" evidence="1">
    <location>
        <begin position="576"/>
        <end position="593"/>
    </location>
</feature>
<evidence type="ECO:0000256" key="1">
    <source>
        <dbReference type="SAM" id="MobiDB-lite"/>
    </source>
</evidence>
<feature type="region of interest" description="Disordered" evidence="1">
    <location>
        <begin position="628"/>
        <end position="651"/>
    </location>
</feature>
<dbReference type="Proteomes" id="UP000636709">
    <property type="component" value="Unassembled WGS sequence"/>
</dbReference>
<feature type="region of interest" description="Disordered" evidence="1">
    <location>
        <begin position="99"/>
        <end position="128"/>
    </location>
</feature>
<feature type="region of interest" description="Disordered" evidence="1">
    <location>
        <begin position="733"/>
        <end position="763"/>
    </location>
</feature>
<dbReference type="OrthoDB" id="645529at2759"/>
<name>A0A835EUI3_9POAL</name>
<sequence>MELHGIVKREDVLIRTDPSTIRVAKTVPPITAAPVRVVNAAAAPPALAAEAGDAAAPPAAMPHLRPLSPLRLPPWSLPQLSPSHIPQAVLIGQMSLAPRRPCQGATPRPPLHDASPPHDSPSVVPQPYSVAPRLRSGVAAPKSCASGAHLAGACDLLQSSLPWGREGTEEGAAVGGEYLDCGSGIEGDRGSAMGIGGSHGLVRMGMTGCADREGDGVPASHWIHPARDMNLNHANPRYGTLANLLVLFASCDVACPAAAVPQSAGGTSFRLHHRPQPPPAALPTTSRSRGHSVSTLLQSTAHATSALSFLHYRLPPSPRLVDCLPAAICTSLKQQAECFTEISLPMVLLLMYLSLTHPSLYREGVGATARITKPICGLALRRREAPPHPSSPSPAKAGGALKDAGTYCVELRLQPLHRPFTDERVMASSEPSNTSTRDVRTRKEEDAPRHRDAGVRSAHRSTTEEPLDGAHAPARRSKWERSGEKKRKKAPAMATSMARRRGSRGSPTRRSSRRGNLGCDRGEEEANELGLGFPPHRRGASRAARWAEFAAQAQVAAHEPTQSEPSDASQPNPRSEPSRATRKRADGPRERRWATRACRWVAQEERLKIAHGGSVNYVHNQKKKGHFIKGESSKSKPPQNPQQFQQHQPKLGQCTVDKDQCLYCKKKGHYKKDSLYREGVGATARITKPICGLALRRREAPPHPSSPSPAKAGGALKDAGTYCVELRLQPLHRPSLPERRASPTNVSWHQVSHPTPRHAMVYS</sequence>
<evidence type="ECO:0000313" key="3">
    <source>
        <dbReference type="Proteomes" id="UP000636709"/>
    </source>
</evidence>
<evidence type="ECO:0000313" key="2">
    <source>
        <dbReference type="EMBL" id="KAF8716317.1"/>
    </source>
</evidence>
<feature type="compositionally biased region" description="Polar residues" evidence="1">
    <location>
        <begin position="742"/>
        <end position="753"/>
    </location>
</feature>
<dbReference type="AlphaFoldDB" id="A0A835EUI3"/>
<feature type="compositionally biased region" description="Low complexity" evidence="1">
    <location>
        <begin position="635"/>
        <end position="650"/>
    </location>
</feature>
<comment type="caution">
    <text evidence="2">The sequence shown here is derived from an EMBL/GenBank/DDBJ whole genome shotgun (WGS) entry which is preliminary data.</text>
</comment>
<feature type="compositionally biased region" description="Low complexity" evidence="1">
    <location>
        <begin position="541"/>
        <end position="557"/>
    </location>
</feature>
<feature type="region of interest" description="Disordered" evidence="1">
    <location>
        <begin position="266"/>
        <end position="293"/>
    </location>
</feature>
<dbReference type="EMBL" id="JACEFO010001727">
    <property type="protein sequence ID" value="KAF8716317.1"/>
    <property type="molecule type" value="Genomic_DNA"/>
</dbReference>
<feature type="compositionally biased region" description="Basic and acidic residues" evidence="1">
    <location>
        <begin position="437"/>
        <end position="454"/>
    </location>
</feature>
<reference evidence="2" key="1">
    <citation type="submission" date="2020-07" db="EMBL/GenBank/DDBJ databases">
        <title>Genome sequence and genetic diversity analysis of an under-domesticated orphan crop, white fonio (Digitaria exilis).</title>
        <authorList>
            <person name="Bennetzen J.L."/>
            <person name="Chen S."/>
            <person name="Ma X."/>
            <person name="Wang X."/>
            <person name="Yssel A.E.J."/>
            <person name="Chaluvadi S.R."/>
            <person name="Johnson M."/>
            <person name="Gangashetty P."/>
            <person name="Hamidou F."/>
            <person name="Sanogo M.D."/>
            <person name="Zwaenepoel A."/>
            <person name="Wallace J."/>
            <person name="Van De Peer Y."/>
            <person name="Van Deynze A."/>
        </authorList>
    </citation>
    <scope>NUCLEOTIDE SEQUENCE</scope>
    <source>
        <tissue evidence="2">Leaves</tissue>
    </source>
</reference>
<gene>
    <name evidence="2" type="ORF">HU200_026604</name>
</gene>
<keyword evidence="3" id="KW-1185">Reference proteome</keyword>
<organism evidence="2 3">
    <name type="scientific">Digitaria exilis</name>
    <dbReference type="NCBI Taxonomy" id="1010633"/>
    <lineage>
        <taxon>Eukaryota</taxon>
        <taxon>Viridiplantae</taxon>
        <taxon>Streptophyta</taxon>
        <taxon>Embryophyta</taxon>
        <taxon>Tracheophyta</taxon>
        <taxon>Spermatophyta</taxon>
        <taxon>Magnoliopsida</taxon>
        <taxon>Liliopsida</taxon>
        <taxon>Poales</taxon>
        <taxon>Poaceae</taxon>
        <taxon>PACMAD clade</taxon>
        <taxon>Panicoideae</taxon>
        <taxon>Panicodae</taxon>
        <taxon>Paniceae</taxon>
        <taxon>Anthephorinae</taxon>
        <taxon>Digitaria</taxon>
    </lineage>
</organism>
<protein>
    <submittedName>
        <fullName evidence="2">Uncharacterized protein</fullName>
    </submittedName>
</protein>
<feature type="region of interest" description="Disordered" evidence="1">
    <location>
        <begin position="419"/>
        <end position="593"/>
    </location>
</feature>